<dbReference type="AlphaFoldDB" id="A0A1H8EG48"/>
<gene>
    <name evidence="1" type="ORF">SAMN05216388_10023</name>
</gene>
<evidence type="ECO:0008006" key="3">
    <source>
        <dbReference type="Google" id="ProtNLM"/>
    </source>
</evidence>
<proteinExistence type="predicted"/>
<sequence length="79" mass="8960">MAGRNPSTSIDEVLAVFEDNPDTCEPFTAPQIAEQLATDVHRNTARNYLQDLESLGELRTKKVGASRVWWRPCDKKSRQ</sequence>
<protein>
    <recommendedName>
        <fullName evidence="3">FaeA-like protein</fullName>
    </recommendedName>
</protein>
<dbReference type="EMBL" id="FOCX01000002">
    <property type="protein sequence ID" value="SEN18551.1"/>
    <property type="molecule type" value="Genomic_DNA"/>
</dbReference>
<reference evidence="2" key="1">
    <citation type="submission" date="2016-10" db="EMBL/GenBank/DDBJ databases">
        <authorList>
            <person name="Varghese N."/>
            <person name="Submissions S."/>
        </authorList>
    </citation>
    <scope>NUCLEOTIDE SEQUENCE [LARGE SCALE GENOMIC DNA]</scope>
    <source>
        <strain evidence="2">IBRC-M 10043</strain>
    </source>
</reference>
<name>A0A1H8EG48_9EURY</name>
<accession>A0A1H8EG48</accession>
<dbReference type="SUPFAM" id="SSF46785">
    <property type="entry name" value="Winged helix' DNA-binding domain"/>
    <property type="match status" value="1"/>
</dbReference>
<evidence type="ECO:0000313" key="2">
    <source>
        <dbReference type="Proteomes" id="UP000198775"/>
    </source>
</evidence>
<evidence type="ECO:0000313" key="1">
    <source>
        <dbReference type="EMBL" id="SEN18551.1"/>
    </source>
</evidence>
<dbReference type="Proteomes" id="UP000198775">
    <property type="component" value="Unassembled WGS sequence"/>
</dbReference>
<organism evidence="1 2">
    <name type="scientific">Halorientalis persicus</name>
    <dbReference type="NCBI Taxonomy" id="1367881"/>
    <lineage>
        <taxon>Archaea</taxon>
        <taxon>Methanobacteriati</taxon>
        <taxon>Methanobacteriota</taxon>
        <taxon>Stenosarchaea group</taxon>
        <taxon>Halobacteria</taxon>
        <taxon>Halobacteriales</taxon>
        <taxon>Haloarculaceae</taxon>
        <taxon>Halorientalis</taxon>
    </lineage>
</organism>
<dbReference type="InterPro" id="IPR036390">
    <property type="entry name" value="WH_DNA-bd_sf"/>
</dbReference>
<keyword evidence="2" id="KW-1185">Reference proteome</keyword>